<evidence type="ECO:0000313" key="2">
    <source>
        <dbReference type="EMBL" id="ALU31064.1"/>
    </source>
</evidence>
<dbReference type="OrthoDB" id="57506at2157"/>
<dbReference type="SUPFAM" id="SSF51905">
    <property type="entry name" value="FAD/NAD(P)-binding domain"/>
    <property type="match status" value="1"/>
</dbReference>
<evidence type="ECO:0000313" key="1">
    <source>
        <dbReference type="EMBL" id="ALU30346.1"/>
    </source>
</evidence>
<name>A0A0U3FAZ9_9CREN</name>
<organism evidence="1 4">
    <name type="scientific">Sulfolobus acidocaldarius</name>
    <dbReference type="NCBI Taxonomy" id="2285"/>
    <lineage>
        <taxon>Archaea</taxon>
        <taxon>Thermoproteota</taxon>
        <taxon>Thermoprotei</taxon>
        <taxon>Sulfolobales</taxon>
        <taxon>Sulfolobaceae</taxon>
        <taxon>Sulfolobus</taxon>
    </lineage>
</organism>
<dbReference type="STRING" id="1435377.SUSAZ_07090"/>
<dbReference type="Proteomes" id="UP000065473">
    <property type="component" value="Chromosome"/>
</dbReference>
<dbReference type="GeneID" id="14551987"/>
<evidence type="ECO:0000313" key="3">
    <source>
        <dbReference type="Proteomes" id="UP000060043"/>
    </source>
</evidence>
<protein>
    <recommendedName>
        <fullName evidence="5">Pyridine nucleotide-disulfide oxidoreductase</fullName>
    </recommendedName>
</protein>
<dbReference type="PANTHER" id="PTHR43755:SF1">
    <property type="entry name" value="FAD-DEPENDENT PYRIDINE NUCLEOTIDE-DISULPHIDE OXIDOREDUCTASE"/>
    <property type="match status" value="1"/>
</dbReference>
<dbReference type="EMBL" id="CP013694">
    <property type="protein sequence ID" value="ALU30346.1"/>
    <property type="molecule type" value="Genomic_DNA"/>
</dbReference>
<dbReference type="EMBL" id="CP013695">
    <property type="protein sequence ID" value="ALU31064.1"/>
    <property type="molecule type" value="Genomic_DNA"/>
</dbReference>
<sequence length="291" mass="33866">MKTIIVGSGYAGLNAYYNLNEEPIIISQHNKFVFYTSLTRSLLFKPLMDTVNIPFVTVDKVIEFDLKGKWIKTQNHEYNADNLIIATGCNREEQIQFIKKLRGLDRISIEAENEFYDGYLVVQLAFYLKKLGKQVYYHGSYLSFLGDRVAQVLANKMNEKHIQYTEKADLVFPACKPLSPFQFFKVNEYLQYQNSFIIGDLIENMPKLGELAMRTGIYVGKFINDHRAGKFSPIFVTIIDTGSEGIHIRSDRPWGGNKEVVKISKLRQYMKRFIERYYIIRRGNMGFLYHV</sequence>
<evidence type="ECO:0000313" key="4">
    <source>
        <dbReference type="Proteomes" id="UP000065473"/>
    </source>
</evidence>
<dbReference type="Proteomes" id="UP000060043">
    <property type="component" value="Chromosome"/>
</dbReference>
<dbReference type="PaxDb" id="1435377-SUSAZ_07090"/>
<evidence type="ECO:0008006" key="5">
    <source>
        <dbReference type="Google" id="ProtNLM"/>
    </source>
</evidence>
<dbReference type="Gene3D" id="3.50.50.100">
    <property type="match status" value="1"/>
</dbReference>
<gene>
    <name evidence="1" type="ORF">ATY89_10595</name>
    <name evidence="2" type="ORF">ATZ20_02150</name>
</gene>
<dbReference type="InterPro" id="IPR052541">
    <property type="entry name" value="SQRD"/>
</dbReference>
<dbReference type="InterPro" id="IPR036188">
    <property type="entry name" value="FAD/NAD-bd_sf"/>
</dbReference>
<dbReference type="PANTHER" id="PTHR43755">
    <property type="match status" value="1"/>
</dbReference>
<accession>A0A0U3FAZ9</accession>
<reference evidence="3 4" key="1">
    <citation type="submission" date="2015-12" db="EMBL/GenBank/DDBJ databases">
        <title>A stable core within a dynamic pangenome in Sulfolobus acidocaldarius.</title>
        <authorList>
            <person name="Anderson R."/>
            <person name="Kouris A."/>
            <person name="Seward C."/>
            <person name="Campbell K."/>
            <person name="Whitaker R."/>
        </authorList>
    </citation>
    <scope>NUCLEOTIDE SEQUENCE [LARGE SCALE GENOMIC DNA]</scope>
    <source>
        <strain evidence="1 4">GG12-C01-09</strain>
        <strain evidence="2 3">NG05B_CO5_07</strain>
    </source>
</reference>
<dbReference type="RefSeq" id="WP_011278314.1">
    <property type="nucleotide sequence ID" value="NZ_BHWZ01000003.1"/>
</dbReference>
<proteinExistence type="predicted"/>
<dbReference type="OMA" id="GWPKLGE"/>
<dbReference type="AlphaFoldDB" id="A0A0U3FAZ9"/>